<evidence type="ECO:0000256" key="4">
    <source>
        <dbReference type="ARBA" id="ARBA00032976"/>
    </source>
</evidence>
<evidence type="ECO:0000313" key="6">
    <source>
        <dbReference type="EMBL" id="ASG25314.1"/>
    </source>
</evidence>
<dbReference type="PANTHER" id="PTHR43123">
    <property type="entry name" value="POLYSACCHARIDE DEACETYLASE-RELATED"/>
    <property type="match status" value="1"/>
</dbReference>
<gene>
    <name evidence="6" type="ORF">Y958_30725</name>
</gene>
<dbReference type="PANTHER" id="PTHR43123:SF4">
    <property type="entry name" value="POLYSACCHARIDE DEACETYLASE"/>
    <property type="match status" value="1"/>
</dbReference>
<dbReference type="RefSeq" id="WP_088875682.1">
    <property type="nucleotide sequence ID" value="NZ_CP022113.1"/>
</dbReference>
<dbReference type="AlphaFoldDB" id="A0A248K4C8"/>
<protein>
    <recommendedName>
        <fullName evidence="3">Chitooligosaccharide deacetylase</fullName>
    </recommendedName>
    <alternativeName>
        <fullName evidence="4">Nodulation protein B</fullName>
    </alternativeName>
</protein>
<dbReference type="Proteomes" id="UP000197153">
    <property type="component" value="Chromosome 4"/>
</dbReference>
<organism evidence="6 7">
    <name type="scientific">Nitrospirillum viridazoti CBAmc</name>
    <dbReference type="NCBI Taxonomy" id="1441467"/>
    <lineage>
        <taxon>Bacteria</taxon>
        <taxon>Pseudomonadati</taxon>
        <taxon>Pseudomonadota</taxon>
        <taxon>Alphaproteobacteria</taxon>
        <taxon>Rhodospirillales</taxon>
        <taxon>Azospirillaceae</taxon>
        <taxon>Nitrospirillum</taxon>
        <taxon>Nitrospirillum viridazoti</taxon>
    </lineage>
</organism>
<dbReference type="InterPro" id="IPR002509">
    <property type="entry name" value="NODB_dom"/>
</dbReference>
<proteinExistence type="inferred from homology"/>
<name>A0A248K4C8_9PROT</name>
<dbReference type="GO" id="GO:0005975">
    <property type="term" value="P:carbohydrate metabolic process"/>
    <property type="evidence" value="ECO:0007669"/>
    <property type="project" value="InterPro"/>
</dbReference>
<dbReference type="CDD" id="cd10979">
    <property type="entry name" value="CE4_PuuE_like"/>
    <property type="match status" value="1"/>
</dbReference>
<evidence type="ECO:0000256" key="3">
    <source>
        <dbReference type="ARBA" id="ARBA00020071"/>
    </source>
</evidence>
<evidence type="ECO:0000259" key="5">
    <source>
        <dbReference type="Pfam" id="PF01522"/>
    </source>
</evidence>
<evidence type="ECO:0000313" key="7">
    <source>
        <dbReference type="Proteomes" id="UP000197153"/>
    </source>
</evidence>
<dbReference type="GO" id="GO:0016810">
    <property type="term" value="F:hydrolase activity, acting on carbon-nitrogen (but not peptide) bonds"/>
    <property type="evidence" value="ECO:0007669"/>
    <property type="project" value="InterPro"/>
</dbReference>
<dbReference type="InterPro" id="IPR011330">
    <property type="entry name" value="Glyco_hydro/deAcase_b/a-brl"/>
</dbReference>
<comment type="similarity">
    <text evidence="2">Belongs to the polysaccharide deacetylase family.</text>
</comment>
<evidence type="ECO:0000256" key="2">
    <source>
        <dbReference type="ARBA" id="ARBA00010973"/>
    </source>
</evidence>
<accession>A0A248K4C8</accession>
<dbReference type="Pfam" id="PF01522">
    <property type="entry name" value="Polysacc_deac_1"/>
    <property type="match status" value="1"/>
</dbReference>
<keyword evidence="7" id="KW-1185">Reference proteome</keyword>
<reference evidence="6 7" key="1">
    <citation type="submission" date="2017-06" db="EMBL/GenBank/DDBJ databases">
        <title>Complete genome sequence of Nitrospirillum amazonense strain CBAmC, an endophytic nitrogen-fixing and plant growth-promoting bacterium, isolated from sugarcane.</title>
        <authorList>
            <person name="Schwab S."/>
            <person name="dos Santos Teixeira K.R."/>
            <person name="Simoes Araujo J.L."/>
            <person name="Soares Vidal M."/>
            <person name="Borges de Freitas H.R."/>
            <person name="Rivello Crivelaro A.L."/>
            <person name="Bueno de Camargo Nunes A."/>
            <person name="dos Santos C.M."/>
            <person name="Palmeira da Silva Rosa D."/>
            <person name="da Silva Padilha D."/>
            <person name="da Silva E."/>
            <person name="Araujo Terra L."/>
            <person name="Soares Mendes V."/>
            <person name="Farinelli L."/>
            <person name="Magalhaes Cruz L."/>
            <person name="Baldani J.I."/>
        </authorList>
    </citation>
    <scope>NUCLEOTIDE SEQUENCE [LARGE SCALE GENOMIC DNA]</scope>
    <source>
        <strain evidence="6 7">CBAmC</strain>
    </source>
</reference>
<comment type="function">
    <text evidence="1">Is involved in generating a small heat-stable compound (Nod), an acylated oligomer of N-acetylglucosamine, that stimulates mitosis in various plant protoplasts.</text>
</comment>
<sequence length="305" mass="34105">MSLDPSYLEYPRRRRGMDHDLYPWSNLFDRPAVSWPGGKGVAVCVVVSLEWFPLTPADKPFRAPGHMQTPFPDYRHYTSRDYGTRIGFYRLLDAFAAVGAKVSVAVNAAIAQRYPAVISEIIAAGHEIIAHSTDMNGTIAAGLEEEAERALIGTALDVLEQATGTRPAGWLSIARSQSWNTPRLLAEAGVRYMCDWVNDDLPYAMRTPAGDIMNVPLSHELSDRQIVNVLQQSADSYVRQIQDAYTWLDRESRTYGGRLLPLQVTPYILGLPYRIDAFDGLLRWLKDRDNSWFATGSEVVGATPR</sequence>
<evidence type="ECO:0000256" key="1">
    <source>
        <dbReference type="ARBA" id="ARBA00003236"/>
    </source>
</evidence>
<dbReference type="EMBL" id="CP022113">
    <property type="protein sequence ID" value="ASG25314.1"/>
    <property type="molecule type" value="Genomic_DNA"/>
</dbReference>
<dbReference type="KEGG" id="nao:Y958_30725"/>
<dbReference type="Gene3D" id="3.20.20.370">
    <property type="entry name" value="Glycoside hydrolase/deacetylase"/>
    <property type="match status" value="1"/>
</dbReference>
<feature type="domain" description="NodB homology" evidence="5">
    <location>
        <begin position="82"/>
        <end position="192"/>
    </location>
</feature>
<dbReference type="SUPFAM" id="SSF88713">
    <property type="entry name" value="Glycoside hydrolase/deacetylase"/>
    <property type="match status" value="1"/>
</dbReference>